<dbReference type="PROSITE" id="PS51470">
    <property type="entry name" value="FG_GAP"/>
    <property type="match status" value="3"/>
</dbReference>
<reference evidence="7 8" key="1">
    <citation type="submission" date="2015-10" db="EMBL/GenBank/DDBJ databases">
        <title>Draft genome sequence of pyrrolomycin-producing Streptomyces vitaminophilus.</title>
        <authorList>
            <person name="Graham D.E."/>
            <person name="Mahan K.M."/>
            <person name="Klingeman D.M."/>
            <person name="Hettich R.L."/>
            <person name="Parry R.J."/>
        </authorList>
    </citation>
    <scope>NUCLEOTIDE SEQUENCE [LARGE SCALE GENOMIC DNA]</scope>
    <source>
        <strain evidence="7 8">ATCC 31673</strain>
    </source>
</reference>
<organism evidence="7 8">
    <name type="scientific">Wenjunlia vitaminophila</name>
    <name type="common">Streptomyces vitaminophilus</name>
    <dbReference type="NCBI Taxonomy" id="76728"/>
    <lineage>
        <taxon>Bacteria</taxon>
        <taxon>Bacillati</taxon>
        <taxon>Actinomycetota</taxon>
        <taxon>Actinomycetes</taxon>
        <taxon>Kitasatosporales</taxon>
        <taxon>Streptomycetaceae</taxon>
        <taxon>Wenjunlia</taxon>
    </lineage>
</organism>
<proteinExistence type="predicted"/>
<keyword evidence="8" id="KW-1185">Reference proteome</keyword>
<evidence type="ECO:0000256" key="6">
    <source>
        <dbReference type="SAM" id="SignalP"/>
    </source>
</evidence>
<evidence type="ECO:0000256" key="1">
    <source>
        <dbReference type="ARBA" id="ARBA00022729"/>
    </source>
</evidence>
<accession>A0A0T6LR07</accession>
<dbReference type="Pfam" id="PF01839">
    <property type="entry name" value="FG-GAP"/>
    <property type="match status" value="3"/>
</dbReference>
<dbReference type="InterPro" id="IPR028994">
    <property type="entry name" value="Integrin_alpha_N"/>
</dbReference>
<dbReference type="GO" id="GO:0007155">
    <property type="term" value="P:cell adhesion"/>
    <property type="evidence" value="ECO:0007669"/>
    <property type="project" value="InterPro"/>
</dbReference>
<keyword evidence="3" id="KW-0378">Hydrolase</keyword>
<feature type="region of interest" description="Disordered" evidence="5">
    <location>
        <begin position="185"/>
        <end position="217"/>
    </location>
</feature>
<dbReference type="InterPro" id="IPR013517">
    <property type="entry name" value="FG-GAP"/>
</dbReference>
<dbReference type="SMART" id="SM00191">
    <property type="entry name" value="Int_alpha"/>
    <property type="match status" value="5"/>
</dbReference>
<evidence type="ECO:0000256" key="2">
    <source>
        <dbReference type="ARBA" id="ARBA00022737"/>
    </source>
</evidence>
<evidence type="ECO:0000256" key="5">
    <source>
        <dbReference type="SAM" id="MobiDB-lite"/>
    </source>
</evidence>
<keyword evidence="1 6" id="KW-0732">Signal</keyword>
<feature type="signal peptide" evidence="6">
    <location>
        <begin position="1"/>
        <end position="19"/>
    </location>
</feature>
<protein>
    <recommendedName>
        <fullName evidence="9">Integrin-like protein</fullName>
    </recommendedName>
</protein>
<dbReference type="Proteomes" id="UP000050867">
    <property type="component" value="Unassembled WGS sequence"/>
</dbReference>
<evidence type="ECO:0008006" key="9">
    <source>
        <dbReference type="Google" id="ProtNLM"/>
    </source>
</evidence>
<feature type="compositionally biased region" description="Polar residues" evidence="5">
    <location>
        <begin position="204"/>
        <end position="213"/>
    </location>
</feature>
<dbReference type="Gene3D" id="2.130.10.130">
    <property type="entry name" value="Integrin alpha, N-terminal"/>
    <property type="match status" value="3"/>
</dbReference>
<evidence type="ECO:0000313" key="8">
    <source>
        <dbReference type="Proteomes" id="UP000050867"/>
    </source>
</evidence>
<dbReference type="InterPro" id="IPR000413">
    <property type="entry name" value="Integrin_alpha"/>
</dbReference>
<dbReference type="PANTHER" id="PTHR23221">
    <property type="entry name" value="GLYCOSYLPHOSPHATIDYLINOSITOL PHOSPHOLIPASE D"/>
    <property type="match status" value="1"/>
</dbReference>
<comment type="caution">
    <text evidence="7">The sequence shown here is derived from an EMBL/GenBank/DDBJ whole genome shotgun (WGS) entry which is preliminary data.</text>
</comment>
<dbReference type="SUPFAM" id="SSF69318">
    <property type="entry name" value="Integrin alpha N-terminal domain"/>
    <property type="match status" value="2"/>
</dbReference>
<dbReference type="EMBL" id="LLZU01000022">
    <property type="protein sequence ID" value="KRV48509.1"/>
    <property type="molecule type" value="Genomic_DNA"/>
</dbReference>
<evidence type="ECO:0000256" key="4">
    <source>
        <dbReference type="ARBA" id="ARBA00023180"/>
    </source>
</evidence>
<evidence type="ECO:0000256" key="3">
    <source>
        <dbReference type="ARBA" id="ARBA00022801"/>
    </source>
</evidence>
<keyword evidence="4" id="KW-0325">Glycoprotein</keyword>
<name>A0A0T6LR07_WENVI</name>
<feature type="chain" id="PRO_5039418519" description="Integrin-like protein" evidence="6">
    <location>
        <begin position="20"/>
        <end position="460"/>
    </location>
</feature>
<dbReference type="PANTHER" id="PTHR23221:SF7">
    <property type="entry name" value="PHOSPHATIDYLINOSITOL-GLYCAN-SPECIFIC PHOSPHOLIPASE D"/>
    <property type="match status" value="1"/>
</dbReference>
<sequence length="460" mass="45809">MATALAACLLPLVTAQASAGTREGAPITDDFNADGFQDIAIGVPNATVNGRADAGLVVVTYGTSRGISSGRRLVLSQDTPDIPGGAEAGDRFGASVSSADLDNDGYPDLVVGAPGEDLTTPDNQGSVSVVWGGSGGLAGGITLLEPSGAGSTGFGRGLVTGDFDGDTRPDVAVLTGNRLWVHSGGFTRTGPAARTEGRGPNGTPAFQDTSVRDATSGDLNDDGADELVVFGASGSTPFTGVFNGGAAGPTWGTNLRTGTTGDIGDVDFDGFDDIVAGQPGAGAGRIAISYGSEEGPVNDRSPAVFDQSTAGLGANEAGDQFGYAVSVGDVNGDGCQDIAVGLPGEDIGTATDTGSVALIRGRQGGVNGTGTQAFHQNSTGIPGAGETGDRFGHAVRLYDPNREGHDDLAVTAPYEDSRNGALWVIPGTASGLTATGALSFDPPDFGVTATGARFGLVLNH</sequence>
<gene>
    <name evidence="7" type="ORF">AQ490_24875</name>
</gene>
<dbReference type="GO" id="GO:0008305">
    <property type="term" value="C:integrin complex"/>
    <property type="evidence" value="ECO:0007669"/>
    <property type="project" value="InterPro"/>
</dbReference>
<dbReference type="eggNOG" id="COG5555">
    <property type="taxonomic scope" value="Bacteria"/>
</dbReference>
<dbReference type="AlphaFoldDB" id="A0A0T6LR07"/>
<keyword evidence="2" id="KW-0677">Repeat</keyword>
<dbReference type="GO" id="GO:0016787">
    <property type="term" value="F:hydrolase activity"/>
    <property type="evidence" value="ECO:0007669"/>
    <property type="project" value="UniProtKB-KW"/>
</dbReference>
<dbReference type="STRING" id="76728.AQ490_24875"/>
<evidence type="ECO:0000313" key="7">
    <source>
        <dbReference type="EMBL" id="KRV48509.1"/>
    </source>
</evidence>
<dbReference type="PRINTS" id="PR01185">
    <property type="entry name" value="INTEGRINA"/>
</dbReference>
<dbReference type="InterPro" id="IPR013519">
    <property type="entry name" value="Int_alpha_beta-p"/>
</dbReference>